<dbReference type="Gene3D" id="3.30.465.10">
    <property type="match status" value="1"/>
</dbReference>
<sequence length="523" mass="57090">MVGGQSITAEDAASHTLRRKPPQEFAELKNSGSFISADFLCWLNQSQEKWRPARFFSLLDAPQYLLSLIINLQHDHPDYAKSLHRWAINAEKKAAIVVYAKDATDVSKAVLFAKQNNLQIAIHCGGHSPTGASSVEGGLVIDLSRHLNGVHVDPIKKIAYVGGGAIWETVDKAAIEYGLATVGGTVNHTGVGGLILGGGFGWLSGEFGLAIDNLVQVTLVSADGSVLTANETENPDLFFGVRGGGSNFGVVTEFVLALHPQRRTVFAGPLIFLGSNLEKIIEFAKDWYSNVGEKEAMLMMTTAESDGTPMVICNVFYNGSEEEGRSKFKSLYDIGPKVDLAKEIPYEVLNSLQNPMVPHGNGVYWKGVAHDGPVFEPIAKAHEKVVEIIKGRTFMVNTIYEWIPLKKINSFPASETAYRRSHSPNCLIIVGWLGKTNLAAKVDEARPLAYQIAACVAGGESNLKDSKSQGYTNYDPEGITGDKDEVKDKAAIAFGNNYPRLQKVKMRYDPENIFNRWFAITPA</sequence>
<evidence type="ECO:0000256" key="6">
    <source>
        <dbReference type="SAM" id="MobiDB-lite"/>
    </source>
</evidence>
<dbReference type="InterPro" id="IPR050416">
    <property type="entry name" value="FAD-linked_Oxidoreductase"/>
</dbReference>
<comment type="caution">
    <text evidence="8">The sequence shown here is derived from an EMBL/GenBank/DDBJ whole genome shotgun (WGS) entry which is preliminary data.</text>
</comment>
<accession>A0AAD5VMW7</accession>
<dbReference type="InterPro" id="IPR006094">
    <property type="entry name" value="Oxid_FAD_bind_N"/>
</dbReference>
<dbReference type="Pfam" id="PF01565">
    <property type="entry name" value="FAD_binding_4"/>
    <property type="match status" value="1"/>
</dbReference>
<evidence type="ECO:0000256" key="2">
    <source>
        <dbReference type="ARBA" id="ARBA00005466"/>
    </source>
</evidence>
<dbReference type="EMBL" id="JANIEX010000777">
    <property type="protein sequence ID" value="KAJ3563270.1"/>
    <property type="molecule type" value="Genomic_DNA"/>
</dbReference>
<reference evidence="8" key="1">
    <citation type="submission" date="2022-07" db="EMBL/GenBank/DDBJ databases">
        <title>Genome Sequence of Leucocoprinus birnbaumii.</title>
        <authorList>
            <person name="Buettner E."/>
        </authorList>
    </citation>
    <scope>NUCLEOTIDE SEQUENCE</scope>
    <source>
        <strain evidence="8">VT141</strain>
    </source>
</reference>
<dbReference type="Proteomes" id="UP001213000">
    <property type="component" value="Unassembled WGS sequence"/>
</dbReference>
<dbReference type="InterPro" id="IPR012951">
    <property type="entry name" value="BBE"/>
</dbReference>
<gene>
    <name evidence="8" type="ORF">NP233_g9048</name>
</gene>
<comment type="cofactor">
    <cofactor evidence="1">
        <name>FAD</name>
        <dbReference type="ChEBI" id="CHEBI:57692"/>
    </cofactor>
</comment>
<dbReference type="Gene3D" id="3.40.462.20">
    <property type="match status" value="1"/>
</dbReference>
<keyword evidence="9" id="KW-1185">Reference proteome</keyword>
<dbReference type="GO" id="GO:0071949">
    <property type="term" value="F:FAD binding"/>
    <property type="evidence" value="ECO:0007669"/>
    <property type="project" value="InterPro"/>
</dbReference>
<evidence type="ECO:0000313" key="9">
    <source>
        <dbReference type="Proteomes" id="UP001213000"/>
    </source>
</evidence>
<keyword evidence="3" id="KW-0285">Flavoprotein</keyword>
<evidence type="ECO:0000259" key="7">
    <source>
        <dbReference type="PROSITE" id="PS51387"/>
    </source>
</evidence>
<dbReference type="InterPro" id="IPR016169">
    <property type="entry name" value="FAD-bd_PCMH_sub2"/>
</dbReference>
<protein>
    <recommendedName>
        <fullName evidence="7">FAD-binding PCMH-type domain-containing protein</fullName>
    </recommendedName>
</protein>
<evidence type="ECO:0000256" key="3">
    <source>
        <dbReference type="ARBA" id="ARBA00022630"/>
    </source>
</evidence>
<dbReference type="InterPro" id="IPR016166">
    <property type="entry name" value="FAD-bd_PCMH"/>
</dbReference>
<keyword evidence="4" id="KW-0274">FAD</keyword>
<keyword evidence="5" id="KW-0560">Oxidoreductase</keyword>
<evidence type="ECO:0000256" key="1">
    <source>
        <dbReference type="ARBA" id="ARBA00001974"/>
    </source>
</evidence>
<dbReference type="PANTHER" id="PTHR42973">
    <property type="entry name" value="BINDING OXIDOREDUCTASE, PUTATIVE (AFU_ORTHOLOGUE AFUA_1G17690)-RELATED"/>
    <property type="match status" value="1"/>
</dbReference>
<name>A0AAD5VMW7_9AGAR</name>
<proteinExistence type="inferred from homology"/>
<dbReference type="Gene3D" id="3.30.43.10">
    <property type="entry name" value="Uridine Diphospho-n-acetylenolpyruvylglucosamine Reductase, domain 2"/>
    <property type="match status" value="1"/>
</dbReference>
<evidence type="ECO:0000313" key="8">
    <source>
        <dbReference type="EMBL" id="KAJ3563270.1"/>
    </source>
</evidence>
<dbReference type="SUPFAM" id="SSF56176">
    <property type="entry name" value="FAD-binding/transporter-associated domain-like"/>
    <property type="match status" value="1"/>
</dbReference>
<comment type="similarity">
    <text evidence="2">Belongs to the oxygen-dependent FAD-linked oxidoreductase family.</text>
</comment>
<organism evidence="8 9">
    <name type="scientific">Leucocoprinus birnbaumii</name>
    <dbReference type="NCBI Taxonomy" id="56174"/>
    <lineage>
        <taxon>Eukaryota</taxon>
        <taxon>Fungi</taxon>
        <taxon>Dikarya</taxon>
        <taxon>Basidiomycota</taxon>
        <taxon>Agaricomycotina</taxon>
        <taxon>Agaricomycetes</taxon>
        <taxon>Agaricomycetidae</taxon>
        <taxon>Agaricales</taxon>
        <taxon>Agaricineae</taxon>
        <taxon>Agaricaceae</taxon>
        <taxon>Leucocoprinus</taxon>
    </lineage>
</organism>
<dbReference type="InterPro" id="IPR016167">
    <property type="entry name" value="FAD-bd_PCMH_sub1"/>
</dbReference>
<dbReference type="PANTHER" id="PTHR42973:SF39">
    <property type="entry name" value="FAD-BINDING PCMH-TYPE DOMAIN-CONTAINING PROTEIN"/>
    <property type="match status" value="1"/>
</dbReference>
<feature type="region of interest" description="Disordered" evidence="6">
    <location>
        <begin position="1"/>
        <end position="21"/>
    </location>
</feature>
<evidence type="ECO:0000256" key="4">
    <source>
        <dbReference type="ARBA" id="ARBA00022827"/>
    </source>
</evidence>
<dbReference type="GO" id="GO:0016491">
    <property type="term" value="F:oxidoreductase activity"/>
    <property type="evidence" value="ECO:0007669"/>
    <property type="project" value="UniProtKB-KW"/>
</dbReference>
<dbReference type="InterPro" id="IPR036318">
    <property type="entry name" value="FAD-bd_PCMH-like_sf"/>
</dbReference>
<feature type="domain" description="FAD-binding PCMH-type" evidence="7">
    <location>
        <begin position="89"/>
        <end position="261"/>
    </location>
</feature>
<dbReference type="Pfam" id="PF08031">
    <property type="entry name" value="BBE"/>
    <property type="match status" value="1"/>
</dbReference>
<dbReference type="AlphaFoldDB" id="A0AAD5VMW7"/>
<dbReference type="PROSITE" id="PS51387">
    <property type="entry name" value="FAD_PCMH"/>
    <property type="match status" value="1"/>
</dbReference>
<evidence type="ECO:0000256" key="5">
    <source>
        <dbReference type="ARBA" id="ARBA00023002"/>
    </source>
</evidence>